<dbReference type="Proteomes" id="UP000479000">
    <property type="component" value="Unassembled WGS sequence"/>
</dbReference>
<gene>
    <name evidence="1" type="ORF">NTEN_LOCUS7230</name>
</gene>
<evidence type="ECO:0000313" key="1">
    <source>
        <dbReference type="EMBL" id="CAB0001443.1"/>
    </source>
</evidence>
<proteinExistence type="predicted"/>
<evidence type="ECO:0000313" key="2">
    <source>
        <dbReference type="Proteomes" id="UP000479000"/>
    </source>
</evidence>
<organism evidence="1 2">
    <name type="scientific">Nesidiocoris tenuis</name>
    <dbReference type="NCBI Taxonomy" id="355587"/>
    <lineage>
        <taxon>Eukaryota</taxon>
        <taxon>Metazoa</taxon>
        <taxon>Ecdysozoa</taxon>
        <taxon>Arthropoda</taxon>
        <taxon>Hexapoda</taxon>
        <taxon>Insecta</taxon>
        <taxon>Pterygota</taxon>
        <taxon>Neoptera</taxon>
        <taxon>Paraneoptera</taxon>
        <taxon>Hemiptera</taxon>
        <taxon>Heteroptera</taxon>
        <taxon>Panheteroptera</taxon>
        <taxon>Cimicomorpha</taxon>
        <taxon>Miridae</taxon>
        <taxon>Dicyphina</taxon>
        <taxon>Nesidiocoris</taxon>
    </lineage>
</organism>
<feature type="non-terminal residue" evidence="1">
    <location>
        <position position="1"/>
    </location>
</feature>
<dbReference type="AlphaFoldDB" id="A0A6H5GEA1"/>
<protein>
    <submittedName>
        <fullName evidence="1">Uncharacterized protein</fullName>
    </submittedName>
</protein>
<accession>A0A6H5GEA1</accession>
<name>A0A6H5GEA1_9HEMI</name>
<dbReference type="EMBL" id="CADCXU010010790">
    <property type="protein sequence ID" value="CAB0001443.1"/>
    <property type="molecule type" value="Genomic_DNA"/>
</dbReference>
<sequence length="132" mass="15385">RNKIDTNTKYCTITHGYTIIIRNMLENASRAMTARKGGFNSDQCVGARPTGQTPIGNRIRPRTRKRIRQTNFQDNLKTRDRLLSKIIRNLPSRSKSPFNRLGLLVHRQFLCRGVPRIRISIIWKPDRKLETN</sequence>
<reference evidence="1 2" key="1">
    <citation type="submission" date="2020-02" db="EMBL/GenBank/DDBJ databases">
        <authorList>
            <person name="Ferguson B K."/>
        </authorList>
    </citation>
    <scope>NUCLEOTIDE SEQUENCE [LARGE SCALE GENOMIC DNA]</scope>
</reference>
<keyword evidence="2" id="KW-1185">Reference proteome</keyword>